<dbReference type="InterPro" id="IPR000719">
    <property type="entry name" value="Prot_kinase_dom"/>
</dbReference>
<keyword evidence="5" id="KW-1185">Reference proteome</keyword>
<accession>A0A9P7HBE4</accession>
<dbReference type="SUPFAM" id="SSF56112">
    <property type="entry name" value="Protein kinase-like (PK-like)"/>
    <property type="match status" value="1"/>
</dbReference>
<evidence type="ECO:0000313" key="5">
    <source>
        <dbReference type="Proteomes" id="UP000782241"/>
    </source>
</evidence>
<feature type="compositionally biased region" description="Basic and acidic residues" evidence="2">
    <location>
        <begin position="1"/>
        <end position="15"/>
    </location>
</feature>
<dbReference type="CDD" id="cd01821">
    <property type="entry name" value="Rhamnogalacturan_acetylesterase_like"/>
    <property type="match status" value="1"/>
</dbReference>
<dbReference type="GO" id="GO:0004672">
    <property type="term" value="F:protein kinase activity"/>
    <property type="evidence" value="ECO:0007669"/>
    <property type="project" value="InterPro"/>
</dbReference>
<protein>
    <recommendedName>
        <fullName evidence="3">Protein kinase domain-containing protein</fullName>
    </recommendedName>
</protein>
<dbReference type="Proteomes" id="UP000782241">
    <property type="component" value="Unassembled WGS sequence"/>
</dbReference>
<organism evidence="4 5">
    <name type="scientific">Fusarium avenaceum</name>
    <dbReference type="NCBI Taxonomy" id="40199"/>
    <lineage>
        <taxon>Eukaryota</taxon>
        <taxon>Fungi</taxon>
        <taxon>Dikarya</taxon>
        <taxon>Ascomycota</taxon>
        <taxon>Pezizomycotina</taxon>
        <taxon>Sordariomycetes</taxon>
        <taxon>Hypocreomycetidae</taxon>
        <taxon>Hypocreales</taxon>
        <taxon>Nectriaceae</taxon>
        <taxon>Fusarium</taxon>
        <taxon>Fusarium tricinctum species complex</taxon>
    </lineage>
</organism>
<dbReference type="Pfam" id="PF00069">
    <property type="entry name" value="Pkinase"/>
    <property type="match status" value="1"/>
</dbReference>
<dbReference type="InterPro" id="IPR036770">
    <property type="entry name" value="Ankyrin_rpt-contain_sf"/>
</dbReference>
<sequence length="1536" mass="170643">MPQPSEIKRHDDSSSKPDTSQAGPSLVSRRDDKLSFLSIISLALNCDMPQINLPRLPGIDGRSYGLGAGVSSTVARHKTGNESATICPPGTLSSALQQTRSYNSALEKGYLTTDIIFGLEALHRCGYCHGDVKTDNVIIQSHPHRKFIAKLADFSGAKLVTRHKESRPDFGTPTWQPPEVILNDPDVDWQLADIYSLGMVVATIWTTEGFIPQGGTFLDTQLTYELDTRSKSLWTNTKKTRDDMDPQSMISSAFKATAYTESPHLPVQALISYTLPRCPRDRATAKDISHRVATPFLMQLGNRDGEVDTTPGGDMVATARQKSRVDKNVIGSAEFSKRPKAFCDLVQQNMIKEATDILTKVKFPELQDLENEYPADEEELITALETLDRKHKAQLLKSEIPARFQHLAYQIFLSYTSEHHTHINDHEAMKWLYWAAMARKEFAMFWYWCYEDSFQHPPPTGYVFPRRLWAVKAMLEGSDRSETLLKHIAPILCAQVKSVFHRLYWGRKSRQTQRFTMSWPEIQAWVRFDKANVNAHLPVRSHEQDYGETALHYAAAIGDADFVKYLITVAGADINALNRRHEPAIFYATITGQLEMTRLLLLYDADINQVNHHGIGLVHTLTRFNDADAATLLPDLIHQGLDIYPRTSEDDIRASAEALDIPAVLPTLPIAGAAMRQQHRLFNGFLEAHKRHKLEHSDLLLLLVTLANHHLSQFLEQILLSVEEICETPKMKVGHDPGVQSESDLTPLDASSTLKKQDNETNGLIVTHDNPLHFFQQAIYVDGLDVILRRSLHGKQASLKKRETIATLLKFGSTANIEEPSISEFARQTLRECVLSGDSIVLTTCIEVFSEKGLDLADALADHSLYGGAQALGVSINRDAYDNFVFLLDMYPFLRDTLDSNGETSLHQAARMKSTRYVERLLECGADRYVRNQTGETPFFTALISGPNLEVATLLAQDAYMDVILGRCPVKGLTVFSRLLDLMVQWKRNIDIRTLQYLVDNYGPPSAFFDRRASVTVFRYLLSAKTPYTDTEQLDKEVAIFRYIADLLKDDINALDPFGLAPLHYAALFANPNAVEILLERKATVNILTIESTVQDGTRDMPGHTPLAWGILRKNNGPPAHLKEGTVDVKLWQQRLDQVLERLAHESTDVGPGADLATGMRVLDIAHKESTANVAVMNFPAPPDIADKSGHAEWPNRLPQEIGAPQKSVEVLMENGLSGYTNAKSFKIMQALLGAIDSGFDIMVRKAKMASILRAIALTRTGYRYERARVIYVRKSSVSLGMWESIEISSTKPTMKFLSIASVALSLLGGSQAAKSPFFILTGDSTVATGGGWGDAVLNGTKKPGGGINLAKNGATTVSFREQGLWDTALGNVKSQKAKHEAIVTIQFGHNDQKTLTLQQYSDNLATMIGEVKSAGGTAIIITSLTRRKFKDGKVDESLAKERDAAIAVANKAGVKYLDLNTASTKYVNAIGQENADKYNEIEGDRTHLNFSGKLVFGRIVADLLVEKRPDLARYISTNKKLSQLIKDGVYATGEE</sequence>
<dbReference type="InterPro" id="IPR011009">
    <property type="entry name" value="Kinase-like_dom_sf"/>
</dbReference>
<dbReference type="InterPro" id="IPR008271">
    <property type="entry name" value="Ser/Thr_kinase_AS"/>
</dbReference>
<dbReference type="PANTHER" id="PTHR43695">
    <property type="entry name" value="PUTATIVE (AFU_ORTHOLOGUE AFUA_2G17250)-RELATED"/>
    <property type="match status" value="1"/>
</dbReference>
<name>A0A9P7HBE4_9HYPO</name>
<dbReference type="Pfam" id="PF12796">
    <property type="entry name" value="Ank_2"/>
    <property type="match status" value="2"/>
</dbReference>
<dbReference type="SMART" id="SM00248">
    <property type="entry name" value="ANK"/>
    <property type="match status" value="4"/>
</dbReference>
<dbReference type="InterPro" id="IPR013830">
    <property type="entry name" value="SGNH_hydro"/>
</dbReference>
<dbReference type="PROSITE" id="PS50088">
    <property type="entry name" value="ANK_REPEAT"/>
    <property type="match status" value="3"/>
</dbReference>
<dbReference type="PROSITE" id="PS00108">
    <property type="entry name" value="PROTEIN_KINASE_ST"/>
    <property type="match status" value="1"/>
</dbReference>
<feature type="repeat" description="ANK" evidence="1">
    <location>
        <begin position="901"/>
        <end position="933"/>
    </location>
</feature>
<dbReference type="InterPro" id="IPR036514">
    <property type="entry name" value="SGNH_hydro_sf"/>
</dbReference>
<feature type="repeat" description="ANK" evidence="1">
    <location>
        <begin position="546"/>
        <end position="579"/>
    </location>
</feature>
<dbReference type="PANTHER" id="PTHR43695:SF2">
    <property type="entry name" value="PUTATIVE (AFU_ORTHOLOGUE AFUA_2G17250)-RELATED"/>
    <property type="match status" value="1"/>
</dbReference>
<dbReference type="Pfam" id="PF00023">
    <property type="entry name" value="Ank"/>
    <property type="match status" value="1"/>
</dbReference>
<dbReference type="PROSITE" id="PS50011">
    <property type="entry name" value="PROTEIN_KINASE_DOM"/>
    <property type="match status" value="1"/>
</dbReference>
<reference evidence="4" key="1">
    <citation type="submission" date="2021-04" db="EMBL/GenBank/DDBJ databases">
        <title>Draft genome of Fusarium avenaceum strain F156N33, isolated from an atmospheric sample in Virginia.</title>
        <authorList>
            <person name="Yang S."/>
            <person name="Vinatzer B.A."/>
            <person name="Coleman J."/>
        </authorList>
    </citation>
    <scope>NUCLEOTIDE SEQUENCE</scope>
    <source>
        <strain evidence="4">F156N33</strain>
    </source>
</reference>
<dbReference type="Pfam" id="PF13472">
    <property type="entry name" value="Lipase_GDSL_2"/>
    <property type="match status" value="1"/>
</dbReference>
<evidence type="ECO:0000256" key="2">
    <source>
        <dbReference type="SAM" id="MobiDB-lite"/>
    </source>
</evidence>
<evidence type="ECO:0000313" key="4">
    <source>
        <dbReference type="EMBL" id="KAG5661837.1"/>
    </source>
</evidence>
<gene>
    <name evidence="4" type="ORF">KAF25_004076</name>
</gene>
<dbReference type="PROSITE" id="PS50297">
    <property type="entry name" value="ANK_REP_REGION"/>
    <property type="match status" value="3"/>
</dbReference>
<dbReference type="Gene3D" id="3.40.50.1110">
    <property type="entry name" value="SGNH hydrolase"/>
    <property type="match status" value="1"/>
</dbReference>
<comment type="caution">
    <text evidence="4">The sequence shown here is derived from an EMBL/GenBank/DDBJ whole genome shotgun (WGS) entry which is preliminary data.</text>
</comment>
<evidence type="ECO:0000259" key="3">
    <source>
        <dbReference type="PROSITE" id="PS50011"/>
    </source>
</evidence>
<dbReference type="Gene3D" id="1.10.510.10">
    <property type="entry name" value="Transferase(Phosphotransferase) domain 1"/>
    <property type="match status" value="1"/>
</dbReference>
<proteinExistence type="predicted"/>
<feature type="region of interest" description="Disordered" evidence="2">
    <location>
        <begin position="1"/>
        <end position="27"/>
    </location>
</feature>
<dbReference type="SUPFAM" id="SSF48403">
    <property type="entry name" value="Ankyrin repeat"/>
    <property type="match status" value="1"/>
</dbReference>
<dbReference type="SUPFAM" id="SSF52266">
    <property type="entry name" value="SGNH hydrolase"/>
    <property type="match status" value="1"/>
</dbReference>
<dbReference type="GO" id="GO:0016787">
    <property type="term" value="F:hydrolase activity"/>
    <property type="evidence" value="ECO:0007669"/>
    <property type="project" value="InterPro"/>
</dbReference>
<dbReference type="InterPro" id="IPR037459">
    <property type="entry name" value="RhgT-like"/>
</dbReference>
<dbReference type="GO" id="GO:0005524">
    <property type="term" value="F:ATP binding"/>
    <property type="evidence" value="ECO:0007669"/>
    <property type="project" value="InterPro"/>
</dbReference>
<dbReference type="EMBL" id="JAGPUO010000006">
    <property type="protein sequence ID" value="KAG5661837.1"/>
    <property type="molecule type" value="Genomic_DNA"/>
</dbReference>
<feature type="domain" description="Protein kinase" evidence="3">
    <location>
        <begin position="1"/>
        <end position="297"/>
    </location>
</feature>
<dbReference type="SMART" id="SM00220">
    <property type="entry name" value="S_TKc"/>
    <property type="match status" value="1"/>
</dbReference>
<feature type="repeat" description="ANK" evidence="1">
    <location>
        <begin position="1058"/>
        <end position="1090"/>
    </location>
</feature>
<keyword evidence="1" id="KW-0040">ANK repeat</keyword>
<dbReference type="Gene3D" id="1.25.40.20">
    <property type="entry name" value="Ankyrin repeat-containing domain"/>
    <property type="match status" value="3"/>
</dbReference>
<dbReference type="InterPro" id="IPR002110">
    <property type="entry name" value="Ankyrin_rpt"/>
</dbReference>
<evidence type="ECO:0000256" key="1">
    <source>
        <dbReference type="PROSITE-ProRule" id="PRU00023"/>
    </source>
</evidence>